<protein>
    <submittedName>
        <fullName evidence="1">Uncharacterized protein</fullName>
    </submittedName>
</protein>
<dbReference type="AlphaFoldDB" id="A0A2P4XA81"/>
<evidence type="ECO:0000313" key="1">
    <source>
        <dbReference type="EMBL" id="POM62467.1"/>
    </source>
</evidence>
<comment type="caution">
    <text evidence="1">The sequence shown here is derived from an EMBL/GenBank/DDBJ whole genome shotgun (WGS) entry which is preliminary data.</text>
</comment>
<evidence type="ECO:0000313" key="2">
    <source>
        <dbReference type="Proteomes" id="UP000237271"/>
    </source>
</evidence>
<dbReference type="EMBL" id="NCKW01015564">
    <property type="protein sequence ID" value="POM62467.1"/>
    <property type="molecule type" value="Genomic_DNA"/>
</dbReference>
<dbReference type="Proteomes" id="UP000237271">
    <property type="component" value="Unassembled WGS sequence"/>
</dbReference>
<accession>A0A2P4XA81</accession>
<dbReference type="OrthoDB" id="111260at2759"/>
<reference evidence="1 2" key="1">
    <citation type="journal article" date="2017" name="Genome Biol. Evol.">
        <title>Phytophthora megakarya and P. palmivora, closely related causal agents of cacao black pod rot, underwent increases in genome sizes and gene numbers by different mechanisms.</title>
        <authorList>
            <person name="Ali S.S."/>
            <person name="Shao J."/>
            <person name="Lary D.J."/>
            <person name="Kronmiller B."/>
            <person name="Shen D."/>
            <person name="Strem M.D."/>
            <person name="Amoako-Attah I."/>
            <person name="Akrofi A.Y."/>
            <person name="Begoude B.A."/>
            <person name="Ten Hoopen G.M."/>
            <person name="Coulibaly K."/>
            <person name="Kebe B.I."/>
            <person name="Melnick R.L."/>
            <person name="Guiltinan M.J."/>
            <person name="Tyler B.M."/>
            <person name="Meinhardt L.W."/>
            <person name="Bailey B.A."/>
        </authorList>
    </citation>
    <scope>NUCLEOTIDE SEQUENCE [LARGE SCALE GENOMIC DNA]</scope>
    <source>
        <strain evidence="2">sbr112.9</strain>
    </source>
</reference>
<organism evidence="1 2">
    <name type="scientific">Phytophthora palmivora</name>
    <dbReference type="NCBI Taxonomy" id="4796"/>
    <lineage>
        <taxon>Eukaryota</taxon>
        <taxon>Sar</taxon>
        <taxon>Stramenopiles</taxon>
        <taxon>Oomycota</taxon>
        <taxon>Peronosporomycetes</taxon>
        <taxon>Peronosporales</taxon>
        <taxon>Peronosporaceae</taxon>
        <taxon>Phytophthora</taxon>
    </lineage>
</organism>
<sequence length="213" mass="24713">MPPTSYFGFEKKCTCIRSRNAPNAATMWINQEQDAYNETLALVRDSVLTASPNTEAELMPSITDYSIVVTQVVDWDPSLPIAQHKHEIIICKGDAFKHNELNWTIVERRHHPSFHSLWILIHFAQNIIISQLIKPITNDRDLIELAERLNVYLNDIFESTPTKHEVGKYNPKQFKGTYGDYCGVWCMLWLYCKPKTKMSLLNRFKDLNLTILI</sequence>
<gene>
    <name evidence="1" type="ORF">PHPALM_28383</name>
</gene>
<keyword evidence="2" id="KW-1185">Reference proteome</keyword>
<name>A0A2P4XA81_9STRA</name>
<proteinExistence type="predicted"/>